<dbReference type="STRING" id="1257118.L8GEX9"/>
<dbReference type="PANTHER" id="PTHR10851:SF0">
    <property type="entry name" value="PYRIDOXINE-5'-PHOSPHATE OXIDASE"/>
    <property type="match status" value="1"/>
</dbReference>
<dbReference type="GO" id="GO:0004733">
    <property type="term" value="F:pyridoxamine phosphate oxidase activity"/>
    <property type="evidence" value="ECO:0007669"/>
    <property type="project" value="UniProtKB-EC"/>
</dbReference>
<dbReference type="OrthoDB" id="303614at2759"/>
<comment type="cofactor">
    <cofactor evidence="1">
        <name>FMN</name>
        <dbReference type="ChEBI" id="CHEBI:58210"/>
    </cofactor>
</comment>
<dbReference type="Gene3D" id="2.30.110.10">
    <property type="entry name" value="Electron Transport, Fmn-binding Protein, Chain A"/>
    <property type="match status" value="1"/>
</dbReference>
<evidence type="ECO:0000256" key="1">
    <source>
        <dbReference type="ARBA" id="ARBA00001917"/>
    </source>
</evidence>
<dbReference type="EMBL" id="KB008148">
    <property type="protein sequence ID" value="ELR11552.1"/>
    <property type="molecule type" value="Genomic_DNA"/>
</dbReference>
<evidence type="ECO:0000256" key="8">
    <source>
        <dbReference type="SAM" id="MobiDB-lite"/>
    </source>
</evidence>
<keyword evidence="10" id="KW-1185">Reference proteome</keyword>
<keyword evidence="6" id="KW-0288">FMN</keyword>
<dbReference type="VEuPathDB" id="AmoebaDB:ACA1_257320"/>
<dbReference type="GO" id="GO:0008615">
    <property type="term" value="P:pyridoxine biosynthetic process"/>
    <property type="evidence" value="ECO:0007669"/>
    <property type="project" value="InterPro"/>
</dbReference>
<feature type="region of interest" description="Disordered" evidence="8">
    <location>
        <begin position="1"/>
        <end position="23"/>
    </location>
</feature>
<keyword evidence="5" id="KW-0285">Flavoprotein</keyword>
<dbReference type="GO" id="GO:0010181">
    <property type="term" value="F:FMN binding"/>
    <property type="evidence" value="ECO:0007669"/>
    <property type="project" value="InterPro"/>
</dbReference>
<sequence>MWDEQVARQLEENPRPPSSSAWPETLRQVRITGVVHKVTKRETEMLFRLCSRVEQICFYALSQGQDHPFNQSNDEPSHQERAEYLQGMMDRYMLSPQDVPLPAAWGGFRLVPDTIEFLDTRAGWTQRTLYHRTLGLATTPSVGDQGAAATDVPVGEWQRKYLVP</sequence>
<dbReference type="GeneID" id="14912088"/>
<comment type="pathway">
    <text evidence="2">Cofactor metabolism; pyridoxal 5'-phosphate salvage; pyridoxal 5'-phosphate from pyridoxamine 5'-phosphate: step 1/1.</text>
</comment>
<dbReference type="EC" id="1.4.3.5" evidence="4"/>
<protein>
    <recommendedName>
        <fullName evidence="4">pyridoxal 5'-phosphate synthase</fullName>
        <ecNumber evidence="4">1.4.3.5</ecNumber>
    </recommendedName>
</protein>
<name>L8GEX9_ACACF</name>
<evidence type="ECO:0000313" key="9">
    <source>
        <dbReference type="EMBL" id="ELR11552.1"/>
    </source>
</evidence>
<evidence type="ECO:0000256" key="4">
    <source>
        <dbReference type="ARBA" id="ARBA00012801"/>
    </source>
</evidence>
<dbReference type="UniPathway" id="UPA01068">
    <property type="reaction ID" value="UER00304"/>
</dbReference>
<reference evidence="9 10" key="1">
    <citation type="journal article" date="2013" name="Genome Biol.">
        <title>Genome of Acanthamoeba castellanii highlights extensive lateral gene transfer and early evolution of tyrosine kinase signaling.</title>
        <authorList>
            <person name="Clarke M."/>
            <person name="Lohan A.J."/>
            <person name="Liu B."/>
            <person name="Lagkouvardos I."/>
            <person name="Roy S."/>
            <person name="Zafar N."/>
            <person name="Bertelli C."/>
            <person name="Schilde C."/>
            <person name="Kianianmomeni A."/>
            <person name="Burglin T.R."/>
            <person name="Frech C."/>
            <person name="Turcotte B."/>
            <person name="Kopec K.O."/>
            <person name="Synnott J.M."/>
            <person name="Choo C."/>
            <person name="Paponov I."/>
            <person name="Finkler A."/>
            <person name="Soon Heng Tan C."/>
            <person name="Hutchins A.P."/>
            <person name="Weinmeier T."/>
            <person name="Rattei T."/>
            <person name="Chu J.S."/>
            <person name="Gimenez G."/>
            <person name="Irimia M."/>
            <person name="Rigden D.J."/>
            <person name="Fitzpatrick D.A."/>
            <person name="Lorenzo-Morales J."/>
            <person name="Bateman A."/>
            <person name="Chiu C.H."/>
            <person name="Tang P."/>
            <person name="Hegemann P."/>
            <person name="Fromm H."/>
            <person name="Raoult D."/>
            <person name="Greub G."/>
            <person name="Miranda-Saavedra D."/>
            <person name="Chen N."/>
            <person name="Nash P."/>
            <person name="Ginger M.L."/>
            <person name="Horn M."/>
            <person name="Schaap P."/>
            <person name="Caler L."/>
            <person name="Loftus B."/>
        </authorList>
    </citation>
    <scope>NUCLEOTIDE SEQUENCE [LARGE SCALE GENOMIC DNA]</scope>
    <source>
        <strain evidence="9 10">Neff</strain>
    </source>
</reference>
<accession>L8GEX9</accession>
<evidence type="ECO:0000256" key="2">
    <source>
        <dbReference type="ARBA" id="ARBA00004738"/>
    </source>
</evidence>
<dbReference type="InterPro" id="IPR000659">
    <property type="entry name" value="Pyridox_Oxase"/>
</dbReference>
<keyword evidence="7" id="KW-0560">Oxidoreductase</keyword>
<dbReference type="RefSeq" id="XP_004333565.1">
    <property type="nucleotide sequence ID" value="XM_004333517.1"/>
</dbReference>
<evidence type="ECO:0000256" key="7">
    <source>
        <dbReference type="ARBA" id="ARBA00023002"/>
    </source>
</evidence>
<proteinExistence type="predicted"/>
<evidence type="ECO:0000256" key="3">
    <source>
        <dbReference type="ARBA" id="ARBA00005037"/>
    </source>
</evidence>
<dbReference type="Proteomes" id="UP000011083">
    <property type="component" value="Unassembled WGS sequence"/>
</dbReference>
<dbReference type="SUPFAM" id="SSF50475">
    <property type="entry name" value="FMN-binding split barrel"/>
    <property type="match status" value="1"/>
</dbReference>
<evidence type="ECO:0000256" key="5">
    <source>
        <dbReference type="ARBA" id="ARBA00022630"/>
    </source>
</evidence>
<dbReference type="PANTHER" id="PTHR10851">
    <property type="entry name" value="PYRIDOXINE-5-PHOSPHATE OXIDASE"/>
    <property type="match status" value="1"/>
</dbReference>
<dbReference type="KEGG" id="acan:ACA1_257320"/>
<organism evidence="9 10">
    <name type="scientific">Acanthamoeba castellanii (strain ATCC 30010 / Neff)</name>
    <dbReference type="NCBI Taxonomy" id="1257118"/>
    <lineage>
        <taxon>Eukaryota</taxon>
        <taxon>Amoebozoa</taxon>
        <taxon>Discosea</taxon>
        <taxon>Longamoebia</taxon>
        <taxon>Centramoebida</taxon>
        <taxon>Acanthamoebidae</taxon>
        <taxon>Acanthamoeba</taxon>
    </lineage>
</organism>
<dbReference type="InterPro" id="IPR012349">
    <property type="entry name" value="Split_barrel_FMN-bd"/>
</dbReference>
<gene>
    <name evidence="9" type="ORF">ACA1_257320</name>
</gene>
<feature type="compositionally biased region" description="Basic and acidic residues" evidence="8">
    <location>
        <begin position="1"/>
        <end position="14"/>
    </location>
</feature>
<comment type="pathway">
    <text evidence="3">Cofactor metabolism; pyridoxal 5'-phosphate salvage; pyridoxal 5'-phosphate from pyridoxine 5'-phosphate: step 1/1.</text>
</comment>
<evidence type="ECO:0000313" key="10">
    <source>
        <dbReference type="Proteomes" id="UP000011083"/>
    </source>
</evidence>
<dbReference type="AlphaFoldDB" id="L8GEX9"/>
<evidence type="ECO:0000256" key="6">
    <source>
        <dbReference type="ARBA" id="ARBA00022643"/>
    </source>
</evidence>